<evidence type="ECO:0000313" key="7">
    <source>
        <dbReference type="Proteomes" id="UP000225833"/>
    </source>
</evidence>
<dbReference type="Pfam" id="PF02635">
    <property type="entry name" value="DsrE"/>
    <property type="match status" value="1"/>
</dbReference>
<dbReference type="HAMAP" id="MF_00389">
    <property type="entry name" value="Thiourid_synth_C"/>
    <property type="match status" value="1"/>
</dbReference>
<dbReference type="InterPro" id="IPR027396">
    <property type="entry name" value="DsrEFH-like"/>
</dbReference>
<reference evidence="6 8" key="2">
    <citation type="submission" date="2021-03" db="EMBL/GenBank/DDBJ databases">
        <title>Complete Genome Sequence Data of Xenorhabdus budapestensis strain C72, a Candidate Biological Control Agent, from China.</title>
        <authorList>
            <person name="LI B."/>
            <person name="WANG S."/>
            <person name="QIU D."/>
        </authorList>
    </citation>
    <scope>NUCLEOTIDE SEQUENCE [LARGE SCALE GENOMIC DNA]</scope>
    <source>
        <strain evidence="6 8">C-7-2</strain>
    </source>
</reference>
<dbReference type="NCBIfam" id="TIGR03010">
    <property type="entry name" value="sulf_tusC_dsrF"/>
    <property type="match status" value="1"/>
</dbReference>
<evidence type="ECO:0000256" key="3">
    <source>
        <dbReference type="ARBA" id="ARBA00022694"/>
    </source>
</evidence>
<dbReference type="Gene3D" id="3.40.1260.10">
    <property type="entry name" value="DsrEFH-like"/>
    <property type="match status" value="1"/>
</dbReference>
<dbReference type="PANTHER" id="PTHR38780:SF1">
    <property type="entry name" value="PROTEIN TUSC"/>
    <property type="match status" value="1"/>
</dbReference>
<dbReference type="AlphaFoldDB" id="A0A2D0J389"/>
<comment type="function">
    <text evidence="4">Part of a sulfur-relay system required for 2-thiolation of 5-methylaminomethyl-2-thiouridine (mnm(5)s(2)U) at tRNA wobble positions.</text>
</comment>
<reference evidence="5 7" key="1">
    <citation type="journal article" date="2017" name="Nat. Microbiol.">
        <title>Natural product diversity associated with the nematode symbionts Photorhabdus and Xenorhabdus.</title>
        <authorList>
            <person name="Tobias N.J."/>
            <person name="Wolff H."/>
            <person name="Djahanschiri B."/>
            <person name="Grundmann F."/>
            <person name="Kronenwerth M."/>
            <person name="Shi Y.M."/>
            <person name="Simonyi S."/>
            <person name="Grun P."/>
            <person name="Shapiro-Ilan D."/>
            <person name="Pidot S.J."/>
            <person name="Stinear T.P."/>
            <person name="Ebersberger I."/>
            <person name="Bode H.B."/>
        </authorList>
    </citation>
    <scope>NUCLEOTIDE SEQUENCE [LARGE SCALE GENOMIC DNA]</scope>
    <source>
        <strain evidence="5 7">DSM 16342</strain>
    </source>
</reference>
<keyword evidence="8" id="KW-1185">Reference proteome</keyword>
<evidence type="ECO:0000313" key="5">
    <source>
        <dbReference type="EMBL" id="PHM28852.1"/>
    </source>
</evidence>
<dbReference type="OrthoDB" id="9789418at2"/>
<gene>
    <name evidence="4 6" type="primary">tusC</name>
    <name evidence="6" type="ORF">HGO23_01445</name>
    <name evidence="5" type="ORF">Xbud_00935</name>
</gene>
<comment type="subcellular location">
    <subcellularLocation>
        <location evidence="4">Cytoplasm</location>
    </subcellularLocation>
</comment>
<protein>
    <recommendedName>
        <fullName evidence="4">Protein TusC</fullName>
    </recommendedName>
    <alternativeName>
        <fullName evidence="4">tRNA 2-thiouridine synthesizing protein C</fullName>
    </alternativeName>
</protein>
<name>A0A2D0J389_XENBU</name>
<evidence type="ECO:0000256" key="2">
    <source>
        <dbReference type="ARBA" id="ARBA00022490"/>
    </source>
</evidence>
<evidence type="ECO:0000313" key="8">
    <source>
        <dbReference type="Proteomes" id="UP000665047"/>
    </source>
</evidence>
<dbReference type="InterPro" id="IPR003787">
    <property type="entry name" value="Sulphur_relay_DsrE/F-like"/>
</dbReference>
<accession>A0A2D0J389</accession>
<comment type="subunit">
    <text evidence="4">Heterohexamer, formed by a dimer of trimers. The hexameric TusBCD complex contains 2 copies each of TusB, TusC and TusD. The TusBCD complex interacts with TusE.</text>
</comment>
<dbReference type="InterPro" id="IPR017462">
    <property type="entry name" value="Sulphur_relay_TusC/DsrF"/>
</dbReference>
<dbReference type="SUPFAM" id="SSF75169">
    <property type="entry name" value="DsrEFH-like"/>
    <property type="match status" value="1"/>
</dbReference>
<dbReference type="EMBL" id="CP072455">
    <property type="protein sequence ID" value="QTL40119.1"/>
    <property type="molecule type" value="Genomic_DNA"/>
</dbReference>
<dbReference type="EMBL" id="NIBS01000003">
    <property type="protein sequence ID" value="PHM28852.1"/>
    <property type="molecule type" value="Genomic_DNA"/>
</dbReference>
<dbReference type="Proteomes" id="UP000225833">
    <property type="component" value="Unassembled WGS sequence"/>
</dbReference>
<evidence type="ECO:0000256" key="4">
    <source>
        <dbReference type="HAMAP-Rule" id="MF_00389"/>
    </source>
</evidence>
<dbReference type="PANTHER" id="PTHR38780">
    <property type="entry name" value="PROTEIN TUSC"/>
    <property type="match status" value="1"/>
</dbReference>
<dbReference type="Proteomes" id="UP000665047">
    <property type="component" value="Chromosome"/>
</dbReference>
<evidence type="ECO:0000256" key="1">
    <source>
        <dbReference type="ARBA" id="ARBA00005996"/>
    </source>
</evidence>
<organism evidence="5 7">
    <name type="scientific">Xenorhabdus budapestensis</name>
    <dbReference type="NCBI Taxonomy" id="290110"/>
    <lineage>
        <taxon>Bacteria</taxon>
        <taxon>Pseudomonadati</taxon>
        <taxon>Pseudomonadota</taxon>
        <taxon>Gammaproteobacteria</taxon>
        <taxon>Enterobacterales</taxon>
        <taxon>Morganellaceae</taxon>
        <taxon>Xenorhabdus</taxon>
    </lineage>
</organism>
<dbReference type="GO" id="GO:0016740">
    <property type="term" value="F:transferase activity"/>
    <property type="evidence" value="ECO:0007669"/>
    <property type="project" value="UniProtKB-KW"/>
</dbReference>
<sequence>MKKIAFVFTEAPHGSSVGREGLDALLATSALTEQIGVFFISDGVFQLLSDQQPDKILSRDYISTFKILSLYDIDKYYICLEDLMVRGFSPENDFILEAEFLSTEAIRQMLAGYDAVLKF</sequence>
<proteinExistence type="inferred from homology"/>
<evidence type="ECO:0000313" key="6">
    <source>
        <dbReference type="EMBL" id="QTL40119.1"/>
    </source>
</evidence>
<dbReference type="GO" id="GO:0008033">
    <property type="term" value="P:tRNA processing"/>
    <property type="evidence" value="ECO:0007669"/>
    <property type="project" value="UniProtKB-UniRule"/>
</dbReference>
<dbReference type="GO" id="GO:0005737">
    <property type="term" value="C:cytoplasm"/>
    <property type="evidence" value="ECO:0007669"/>
    <property type="project" value="UniProtKB-SubCell"/>
</dbReference>
<keyword evidence="5" id="KW-0808">Transferase</keyword>
<dbReference type="RefSeq" id="WP_099134960.1">
    <property type="nucleotide sequence ID" value="NZ_CAWNNJ010000097.1"/>
</dbReference>
<dbReference type="InterPro" id="IPR037450">
    <property type="entry name" value="Sulphur_relay_TusC"/>
</dbReference>
<comment type="similarity">
    <text evidence="1 4">Belongs to the DsrF/TusC family.</text>
</comment>
<keyword evidence="2 4" id="KW-0963">Cytoplasm</keyword>
<keyword evidence="3 4" id="KW-0819">tRNA processing</keyword>
<dbReference type="NCBIfam" id="NF001238">
    <property type="entry name" value="PRK00211.1"/>
    <property type="match status" value="1"/>
</dbReference>